<sequence length="364" mass="41369">MQLKMSFVPEEFTRRHNSRPAPKQMTMPAAPSSKQPVKPALKRPRQPVSQPVDADDLRRRLYVVVSQREAAKEKRRQARVEETVRLAREAGVTAAENGDVSAESPNTGTNDTQTSQTSQRPDETQQEQSKERRPSEPYVPQQAASQFARTATAQGLKDKSRFHELSYGALKMHTVGHAGDNLALVAAKTPAGQGRALRKVQSERERLHDRNQFQNTRILNESEEAEAMRRSKQRHTIPNEHMKDIIAARSFNMRHSVQCNERETTRIVELDERVSGETATYPIVHPVVDWTQSDEIQERRRGMRSPLLLRKADSLWGLKERLGKHEHESVATLDLKEKVDAAVPKPIKKSFWNKFRGHVAAVHA</sequence>
<feature type="region of interest" description="Disordered" evidence="1">
    <location>
        <begin position="90"/>
        <end position="155"/>
    </location>
</feature>
<keyword evidence="3" id="KW-1185">Reference proteome</keyword>
<comment type="caution">
    <text evidence="2">The sequence shown here is derived from an EMBL/GenBank/DDBJ whole genome shotgun (WGS) entry which is preliminary data.</text>
</comment>
<organism evidence="2 3">
    <name type="scientific">Seiridium unicorne</name>
    <dbReference type="NCBI Taxonomy" id="138068"/>
    <lineage>
        <taxon>Eukaryota</taxon>
        <taxon>Fungi</taxon>
        <taxon>Dikarya</taxon>
        <taxon>Ascomycota</taxon>
        <taxon>Pezizomycotina</taxon>
        <taxon>Sordariomycetes</taxon>
        <taxon>Xylariomycetidae</taxon>
        <taxon>Amphisphaeriales</taxon>
        <taxon>Sporocadaceae</taxon>
        <taxon>Seiridium</taxon>
    </lineage>
</organism>
<feature type="compositionally biased region" description="Basic and acidic residues" evidence="1">
    <location>
        <begin position="120"/>
        <end position="135"/>
    </location>
</feature>
<accession>A0ABR2UJ34</accession>
<evidence type="ECO:0000256" key="1">
    <source>
        <dbReference type="SAM" id="MobiDB-lite"/>
    </source>
</evidence>
<evidence type="ECO:0000313" key="3">
    <source>
        <dbReference type="Proteomes" id="UP001408356"/>
    </source>
</evidence>
<dbReference type="EMBL" id="JARVKF010000424">
    <property type="protein sequence ID" value="KAK9414649.1"/>
    <property type="molecule type" value="Genomic_DNA"/>
</dbReference>
<feature type="compositionally biased region" description="Polar residues" evidence="1">
    <location>
        <begin position="103"/>
        <end position="119"/>
    </location>
</feature>
<dbReference type="Proteomes" id="UP001408356">
    <property type="component" value="Unassembled WGS sequence"/>
</dbReference>
<evidence type="ECO:0000313" key="2">
    <source>
        <dbReference type="EMBL" id="KAK9414649.1"/>
    </source>
</evidence>
<feature type="region of interest" description="Disordered" evidence="1">
    <location>
        <begin position="1"/>
        <end position="58"/>
    </location>
</feature>
<name>A0ABR2UJ34_9PEZI</name>
<feature type="compositionally biased region" description="Polar residues" evidence="1">
    <location>
        <begin position="142"/>
        <end position="153"/>
    </location>
</feature>
<reference evidence="2 3" key="1">
    <citation type="journal article" date="2024" name="J. Plant Pathol.">
        <title>Sequence and assembly of the genome of Seiridium unicorne, isolate CBS 538.82, causal agent of cypress canker disease.</title>
        <authorList>
            <person name="Scali E."/>
            <person name="Rocca G.D."/>
            <person name="Danti R."/>
            <person name="Garbelotto M."/>
            <person name="Barberini S."/>
            <person name="Baroncelli R."/>
            <person name="Emiliani G."/>
        </authorList>
    </citation>
    <scope>NUCLEOTIDE SEQUENCE [LARGE SCALE GENOMIC DNA]</scope>
    <source>
        <strain evidence="2 3">BM-138-508</strain>
    </source>
</reference>
<protein>
    <submittedName>
        <fullName evidence="2">Uncharacterized protein</fullName>
    </submittedName>
</protein>
<proteinExistence type="predicted"/>
<gene>
    <name evidence="2" type="ORF">SUNI508_11087</name>
</gene>